<feature type="domain" description="Glycoside hydrolase family 3 N-terminal" evidence="7">
    <location>
        <begin position="69"/>
        <end position="343"/>
    </location>
</feature>
<dbReference type="EMBL" id="CP042817">
    <property type="protein sequence ID" value="QEJ99051.1"/>
    <property type="molecule type" value="Genomic_DNA"/>
</dbReference>
<evidence type="ECO:0000256" key="2">
    <source>
        <dbReference type="ARBA" id="ARBA00005336"/>
    </source>
</evidence>
<keyword evidence="4 8" id="KW-0378">Hydrolase</keyword>
<dbReference type="Proteomes" id="UP000042527">
    <property type="component" value="Unassembled WGS sequence"/>
</dbReference>
<dbReference type="OrthoDB" id="9805821at2"/>
<evidence type="ECO:0000313" key="9">
    <source>
        <dbReference type="EMBL" id="QEJ99051.1"/>
    </source>
</evidence>
<dbReference type="InterPro" id="IPR001764">
    <property type="entry name" value="Glyco_hydro_3_N"/>
</dbReference>
<dbReference type="GO" id="GO:0005975">
    <property type="term" value="P:carbohydrate metabolic process"/>
    <property type="evidence" value="ECO:0007669"/>
    <property type="project" value="InterPro"/>
</dbReference>
<evidence type="ECO:0000313" key="11">
    <source>
        <dbReference type="Proteomes" id="UP000323594"/>
    </source>
</evidence>
<dbReference type="EMBL" id="CDNC01000011">
    <property type="protein sequence ID" value="CEM61404.1"/>
    <property type="molecule type" value="Genomic_DNA"/>
</dbReference>
<dbReference type="Pfam" id="PF00933">
    <property type="entry name" value="Glyco_hydro_3"/>
    <property type="match status" value="1"/>
</dbReference>
<name>A0A0B7GS22_TREPH</name>
<keyword evidence="5" id="KW-0326">Glycosidase</keyword>
<protein>
    <recommendedName>
        <fullName evidence="3">beta-N-acetylhexosaminidase</fullName>
        <ecNumber evidence="3">3.2.1.52</ecNumber>
    </recommendedName>
</protein>
<dbReference type="InterPro" id="IPR050226">
    <property type="entry name" value="NagZ_Beta-hexosaminidase"/>
</dbReference>
<gene>
    <name evidence="9" type="ORF">FUT82_14325</name>
    <name evidence="8" type="ORF">TPHV1_190011</name>
</gene>
<evidence type="ECO:0000256" key="4">
    <source>
        <dbReference type="ARBA" id="ARBA00022801"/>
    </source>
</evidence>
<evidence type="ECO:0000256" key="3">
    <source>
        <dbReference type="ARBA" id="ARBA00012663"/>
    </source>
</evidence>
<keyword evidence="10" id="KW-1185">Reference proteome</keyword>
<reference evidence="8" key="2">
    <citation type="submission" date="2015-01" db="EMBL/GenBank/DDBJ databases">
        <authorList>
            <person name="Xiang T."/>
            <person name="Song Y."/>
            <person name="Huang L."/>
            <person name="Wang B."/>
            <person name="Wu P."/>
        </authorList>
    </citation>
    <scope>NUCLEOTIDE SEQUENCE [LARGE SCALE GENOMIC DNA]</scope>
    <source>
        <strain evidence="8">V1</strain>
    </source>
</reference>
<dbReference type="EC" id="3.2.1.52" evidence="3"/>
<evidence type="ECO:0000313" key="8">
    <source>
        <dbReference type="EMBL" id="CEM61404.1"/>
    </source>
</evidence>
<evidence type="ECO:0000313" key="10">
    <source>
        <dbReference type="Proteomes" id="UP000042527"/>
    </source>
</evidence>
<evidence type="ECO:0000256" key="1">
    <source>
        <dbReference type="ARBA" id="ARBA00001231"/>
    </source>
</evidence>
<feature type="signal peptide" evidence="6">
    <location>
        <begin position="1"/>
        <end position="25"/>
    </location>
</feature>
<dbReference type="PANTHER" id="PTHR30480">
    <property type="entry name" value="BETA-HEXOSAMINIDASE-RELATED"/>
    <property type="match status" value="1"/>
</dbReference>
<dbReference type="PANTHER" id="PTHR30480:SF13">
    <property type="entry name" value="BETA-HEXOSAMINIDASE"/>
    <property type="match status" value="1"/>
</dbReference>
<dbReference type="InterPro" id="IPR036881">
    <property type="entry name" value="Glyco_hydro_3_C_sf"/>
</dbReference>
<reference evidence="10" key="1">
    <citation type="submission" date="2015-01" db="EMBL/GenBank/DDBJ databases">
        <authorList>
            <person name="Manzoor Shahid"/>
            <person name="Zubair Saima"/>
        </authorList>
    </citation>
    <scope>NUCLEOTIDE SEQUENCE [LARGE SCALE GENOMIC DNA]</scope>
    <source>
        <strain evidence="10">V1</strain>
    </source>
</reference>
<evidence type="ECO:0000256" key="6">
    <source>
        <dbReference type="SAM" id="SignalP"/>
    </source>
</evidence>
<evidence type="ECO:0000256" key="5">
    <source>
        <dbReference type="ARBA" id="ARBA00023295"/>
    </source>
</evidence>
<dbReference type="GO" id="GO:0009254">
    <property type="term" value="P:peptidoglycan turnover"/>
    <property type="evidence" value="ECO:0007669"/>
    <property type="project" value="TreeGrafter"/>
</dbReference>
<dbReference type="Gene3D" id="3.20.20.300">
    <property type="entry name" value="Glycoside hydrolase, family 3, N-terminal domain"/>
    <property type="match status" value="1"/>
</dbReference>
<sequence length="553" mass="61214">MYVTWLKRKQLIMLFSFLFPCSVFFAQQASLPSFYDDLPAPQLAEQIISAMTDEELLAQTFMFGWAGQKPTDILTGWVKNKGLGSIKIFGWNTHDSIELAQSIYHLQETAKKCRFSIPLFVATDQEGGWIRHVKGLTSETPGNLALGASGIPQDAYYAGFYIGREIATLGIHINFAPAVDLLTNKNSSIIGPRAFGDDPKSAGILGAAFMRGSRDAGVLTTAKHFPGHGDTSIDSHGRLPEILISEEVFFNRELLPFQMLIDSGVPAIMSGHLSFPNALKSNIPATFSRYLLSDILQKKMGFTGLIITDDMMMHGAIRYAGNIEKAVQLALEAGNDIIESSTTPREQDAFWKHNLQYMGKNPAFKERVKNAAYKILLAKLNYFKSGKSAPIFPDIASIPQKLPDPESEQYFLSIAAHAVTIVRNKNIPLPQKSLQNVLLAGRYQDFLKVGKKRIPLAETSNLSDSLSYKVRNADTVIFCLADSYSQQKLIELLRFFPHKNYVIISVLSPVPLLELPAIQSAVAVYSYSRYSFAAAFAALLGDFIPKGKKPIKQ</sequence>
<evidence type="ECO:0000259" key="7">
    <source>
        <dbReference type="Pfam" id="PF00933"/>
    </source>
</evidence>
<proteinExistence type="inferred from homology"/>
<dbReference type="Proteomes" id="UP000323594">
    <property type="component" value="Chromosome"/>
</dbReference>
<dbReference type="RefSeq" id="WP_024753057.1">
    <property type="nucleotide sequence ID" value="NZ_CP031394.1"/>
</dbReference>
<dbReference type="InterPro" id="IPR017853">
    <property type="entry name" value="GH"/>
</dbReference>
<organism evidence="8 10">
    <name type="scientific">Treponema phagedenis</name>
    <dbReference type="NCBI Taxonomy" id="162"/>
    <lineage>
        <taxon>Bacteria</taxon>
        <taxon>Pseudomonadati</taxon>
        <taxon>Spirochaetota</taxon>
        <taxon>Spirochaetia</taxon>
        <taxon>Spirochaetales</taxon>
        <taxon>Treponemataceae</taxon>
        <taxon>Treponema</taxon>
    </lineage>
</organism>
<keyword evidence="6" id="KW-0732">Signal</keyword>
<dbReference type="AlphaFoldDB" id="A0A0B7GS22"/>
<dbReference type="GO" id="GO:0004563">
    <property type="term" value="F:beta-N-acetylhexosaminidase activity"/>
    <property type="evidence" value="ECO:0007669"/>
    <property type="project" value="UniProtKB-EC"/>
</dbReference>
<dbReference type="SUPFAM" id="SSF51445">
    <property type="entry name" value="(Trans)glycosidases"/>
    <property type="match status" value="1"/>
</dbReference>
<dbReference type="InterPro" id="IPR036962">
    <property type="entry name" value="Glyco_hydro_3_N_sf"/>
</dbReference>
<comment type="similarity">
    <text evidence="2">Belongs to the glycosyl hydrolase 3 family.</text>
</comment>
<accession>A0A0B7GS22</accession>
<reference evidence="9 11" key="3">
    <citation type="submission" date="2019-08" db="EMBL/GenBank/DDBJ databases">
        <authorList>
            <person name="Kuhnert P."/>
        </authorList>
    </citation>
    <scope>NUCLEOTIDE SEQUENCE [LARGE SCALE GENOMIC DNA]</scope>
    <source>
        <strain evidence="9 11">B36.5</strain>
    </source>
</reference>
<feature type="chain" id="PRO_5041596604" description="beta-N-acetylhexosaminidase" evidence="6">
    <location>
        <begin position="26"/>
        <end position="553"/>
    </location>
</feature>
<dbReference type="Gene3D" id="3.40.50.1700">
    <property type="entry name" value="Glycoside hydrolase family 3 C-terminal domain"/>
    <property type="match status" value="1"/>
</dbReference>
<comment type="catalytic activity">
    <reaction evidence="1">
        <text>Hydrolysis of terminal non-reducing N-acetyl-D-hexosamine residues in N-acetyl-beta-D-hexosaminides.</text>
        <dbReference type="EC" id="3.2.1.52"/>
    </reaction>
</comment>